<sequence length="161" mass="16956">MAYVPRLTPDATLISTLAQNAGRWREQLLAERNALRGGTFRDAAVALCALVAMGDGATEAADRAAVAELVTADPVLRNFPVDDLRALFEDNCNRLAHDPVRGCAHVLRQIAKAGGKPVEADAVIRIGILTGSASGVCGPAAVEAVRDACRTLRLAPERFGL</sequence>
<organism evidence="2 3">
    <name type="scientific">Nocardia abscessus</name>
    <dbReference type="NCBI Taxonomy" id="120957"/>
    <lineage>
        <taxon>Bacteria</taxon>
        <taxon>Bacillati</taxon>
        <taxon>Actinomycetota</taxon>
        <taxon>Actinomycetes</taxon>
        <taxon>Mycobacteriales</taxon>
        <taxon>Nocardiaceae</taxon>
        <taxon>Nocardia</taxon>
    </lineage>
</organism>
<feature type="domain" description="Co-chaperone DjlA N-terminal" evidence="1">
    <location>
        <begin position="42"/>
        <end position="159"/>
    </location>
</feature>
<evidence type="ECO:0000259" key="1">
    <source>
        <dbReference type="Pfam" id="PF05099"/>
    </source>
</evidence>
<name>A0ABS0CAT5_9NOCA</name>
<dbReference type="Proteomes" id="UP000807309">
    <property type="component" value="Unassembled WGS sequence"/>
</dbReference>
<dbReference type="EMBL" id="JADLRE010000013">
    <property type="protein sequence ID" value="MBF6226961.1"/>
    <property type="molecule type" value="Genomic_DNA"/>
</dbReference>
<evidence type="ECO:0000313" key="3">
    <source>
        <dbReference type="Proteomes" id="UP000807309"/>
    </source>
</evidence>
<protein>
    <submittedName>
        <fullName evidence="2">Tellurite resistance TerB family protein</fullName>
    </submittedName>
</protein>
<dbReference type="SUPFAM" id="SSF158682">
    <property type="entry name" value="TerB-like"/>
    <property type="match status" value="1"/>
</dbReference>
<accession>A0ABS0CAT5</accession>
<gene>
    <name evidence="2" type="ORF">IU470_17840</name>
</gene>
<dbReference type="Pfam" id="PF05099">
    <property type="entry name" value="TerB"/>
    <property type="match status" value="1"/>
</dbReference>
<dbReference type="InterPro" id="IPR007791">
    <property type="entry name" value="DjlA_N"/>
</dbReference>
<evidence type="ECO:0000313" key="2">
    <source>
        <dbReference type="EMBL" id="MBF6226961.1"/>
    </source>
</evidence>
<dbReference type="RefSeq" id="WP_195034026.1">
    <property type="nucleotide sequence ID" value="NZ_JADLRE010000013.1"/>
</dbReference>
<dbReference type="InterPro" id="IPR029024">
    <property type="entry name" value="TerB-like"/>
</dbReference>
<dbReference type="Gene3D" id="1.10.3680.10">
    <property type="entry name" value="TerB-like"/>
    <property type="match status" value="1"/>
</dbReference>
<keyword evidence="3" id="KW-1185">Reference proteome</keyword>
<comment type="caution">
    <text evidence="2">The sequence shown here is derived from an EMBL/GenBank/DDBJ whole genome shotgun (WGS) entry which is preliminary data.</text>
</comment>
<proteinExistence type="predicted"/>
<reference evidence="2 3" key="1">
    <citation type="submission" date="2020-10" db="EMBL/GenBank/DDBJ databases">
        <title>Identification of Nocardia species via Next-generation sequencing and recognition of intraspecies genetic diversity.</title>
        <authorList>
            <person name="Li P."/>
            <person name="Li P."/>
            <person name="Lu B."/>
        </authorList>
    </citation>
    <scope>NUCLEOTIDE SEQUENCE [LARGE SCALE GENOMIC DNA]</scope>
    <source>
        <strain evidence="2 3">N-11</strain>
    </source>
</reference>